<dbReference type="InterPro" id="IPR035070">
    <property type="entry name" value="Streptogrisin_prodomain"/>
</dbReference>
<dbReference type="PROSITE" id="PS00134">
    <property type="entry name" value="TRYPSIN_HIS"/>
    <property type="match status" value="1"/>
</dbReference>
<dbReference type="InterPro" id="IPR033116">
    <property type="entry name" value="TRYPSIN_SER"/>
</dbReference>
<dbReference type="Gene3D" id="2.40.10.10">
    <property type="entry name" value="Trypsin-like serine proteases"/>
    <property type="match status" value="2"/>
</dbReference>
<comment type="caution">
    <text evidence="2">The sequence shown here is derived from an EMBL/GenBank/DDBJ whole genome shotgun (WGS) entry which is preliminary data.</text>
</comment>
<keyword evidence="1" id="KW-0732">Signal</keyword>
<accession>A0ABP8S6K5</accession>
<dbReference type="Proteomes" id="UP001500307">
    <property type="component" value="Unassembled WGS sequence"/>
</dbReference>
<evidence type="ECO:0008006" key="4">
    <source>
        <dbReference type="Google" id="ProtNLM"/>
    </source>
</evidence>
<feature type="signal peptide" evidence="1">
    <location>
        <begin position="1"/>
        <end position="28"/>
    </location>
</feature>
<evidence type="ECO:0000313" key="3">
    <source>
        <dbReference type="Proteomes" id="UP001500307"/>
    </source>
</evidence>
<dbReference type="InterPro" id="IPR043504">
    <property type="entry name" value="Peptidase_S1_PA_chymotrypsin"/>
</dbReference>
<name>A0ABP8S6K5_9ACTN</name>
<dbReference type="EMBL" id="BAABGU010000002">
    <property type="protein sequence ID" value="GAA4563018.1"/>
    <property type="molecule type" value="Genomic_DNA"/>
</dbReference>
<proteinExistence type="predicted"/>
<sequence>MKSVVASARLRSLAIAAAAILTATTVGAPPAAAQSPVAVSRPAPLTVEQARGSVAYLRAAYGISEREALRRLELQRTSAELDAALSAGYPDDYAGMWLDQEAGGVLVLAATRPERVRSALRSAPDQAHLRTVKVGLSLRQLSATRDALSAELATDTNVAPATVVIDARANRVAVYQRAGAATAGARATGLAARQDAERRLVGAADTRLTAAVARHADRAVLRQLVAGKERSGALTRDTPVAAGCDPRDCAPPMRGGMRLTVQRTQASTSPVSLNPWWGQCTNGFNMVDSRGWNYVMTAGHCMTGTDKLGINYSYSTDRTTPVGTEVLNFENGPTCDGCSTYPADYSIQPYRTTSTKNWYTYWGGSYARNQVVSWCQSASSTWQGCVTGSYAIKGYYALDQVKVGWVVCGTGSGDDSADSGYSTNVGYLPGIRCGTVSAKDGGLVTNLCTRPGDSGGPLFSEIDGRAYGILHGGTDGNGPCPTSPAGTEWSNYSPISVILAHVQRQTLDLEGKDYGFKVRTTP</sequence>
<gene>
    <name evidence="2" type="ORF">GCM10023176_06030</name>
</gene>
<keyword evidence="3" id="KW-1185">Reference proteome</keyword>
<dbReference type="InterPro" id="IPR009003">
    <property type="entry name" value="Peptidase_S1_PA"/>
</dbReference>
<dbReference type="RefSeq" id="WP_346116136.1">
    <property type="nucleotide sequence ID" value="NZ_BAABGU010000002.1"/>
</dbReference>
<organism evidence="2 3">
    <name type="scientific">Micromonospora coerulea</name>
    <dbReference type="NCBI Taxonomy" id="47856"/>
    <lineage>
        <taxon>Bacteria</taxon>
        <taxon>Bacillati</taxon>
        <taxon>Actinomycetota</taxon>
        <taxon>Actinomycetes</taxon>
        <taxon>Micromonosporales</taxon>
        <taxon>Micromonosporaceae</taxon>
        <taxon>Micromonospora</taxon>
    </lineage>
</organism>
<dbReference type="SUPFAM" id="SSF50494">
    <property type="entry name" value="Trypsin-like serine proteases"/>
    <property type="match status" value="1"/>
</dbReference>
<evidence type="ECO:0000313" key="2">
    <source>
        <dbReference type="EMBL" id="GAA4563018.1"/>
    </source>
</evidence>
<protein>
    <recommendedName>
        <fullName evidence="4">Streptogrisin C</fullName>
    </recommendedName>
</protein>
<feature type="chain" id="PRO_5046689245" description="Streptogrisin C" evidence="1">
    <location>
        <begin position="29"/>
        <end position="522"/>
    </location>
</feature>
<dbReference type="InterPro" id="IPR018114">
    <property type="entry name" value="TRYPSIN_HIS"/>
</dbReference>
<evidence type="ECO:0000256" key="1">
    <source>
        <dbReference type="SAM" id="SignalP"/>
    </source>
</evidence>
<reference evidence="3" key="1">
    <citation type="journal article" date="2019" name="Int. J. Syst. Evol. Microbiol.">
        <title>The Global Catalogue of Microorganisms (GCM) 10K type strain sequencing project: providing services to taxonomists for standard genome sequencing and annotation.</title>
        <authorList>
            <consortium name="The Broad Institute Genomics Platform"/>
            <consortium name="The Broad Institute Genome Sequencing Center for Infectious Disease"/>
            <person name="Wu L."/>
            <person name="Ma J."/>
        </authorList>
    </citation>
    <scope>NUCLEOTIDE SEQUENCE [LARGE SCALE GENOMIC DNA]</scope>
    <source>
        <strain evidence="3">JCM 3175</strain>
    </source>
</reference>
<dbReference type="PROSITE" id="PS00135">
    <property type="entry name" value="TRYPSIN_SER"/>
    <property type="match status" value="1"/>
</dbReference>
<dbReference type="Gene3D" id="3.30.300.50">
    <property type="match status" value="1"/>
</dbReference>